<keyword evidence="2" id="KW-1003">Cell membrane</keyword>
<dbReference type="InterPro" id="IPR009386">
    <property type="entry name" value="ZapG-like"/>
</dbReference>
<evidence type="ECO:0000256" key="1">
    <source>
        <dbReference type="ARBA" id="ARBA00004377"/>
    </source>
</evidence>
<evidence type="ECO:0000256" key="12">
    <source>
        <dbReference type="ARBA" id="ARBA00035727"/>
    </source>
</evidence>
<dbReference type="GO" id="GO:0051301">
    <property type="term" value="P:cell division"/>
    <property type="evidence" value="ECO:0007669"/>
    <property type="project" value="UniProtKB-KW"/>
</dbReference>
<evidence type="ECO:0000256" key="8">
    <source>
        <dbReference type="ARBA" id="ARBA00023136"/>
    </source>
</evidence>
<evidence type="ECO:0000256" key="7">
    <source>
        <dbReference type="ARBA" id="ARBA00022989"/>
    </source>
</evidence>
<evidence type="ECO:0000256" key="10">
    <source>
        <dbReference type="ARBA" id="ARBA00035657"/>
    </source>
</evidence>
<keyword evidence="8 14" id="KW-0472">Membrane</keyword>
<keyword evidence="3" id="KW-0997">Cell inner membrane</keyword>
<feature type="region of interest" description="Disordered" evidence="13">
    <location>
        <begin position="122"/>
        <end position="153"/>
    </location>
</feature>
<evidence type="ECO:0000256" key="6">
    <source>
        <dbReference type="ARBA" id="ARBA00022960"/>
    </source>
</evidence>
<feature type="compositionally biased region" description="Basic and acidic residues" evidence="13">
    <location>
        <begin position="125"/>
        <end position="153"/>
    </location>
</feature>
<organism evidence="15">
    <name type="scientific">Candidatus Kentrum sp. TUN</name>
    <dbReference type="NCBI Taxonomy" id="2126343"/>
    <lineage>
        <taxon>Bacteria</taxon>
        <taxon>Pseudomonadati</taxon>
        <taxon>Pseudomonadota</taxon>
        <taxon>Gammaproteobacteria</taxon>
        <taxon>Candidatus Kentrum</taxon>
    </lineage>
</organism>
<dbReference type="EMBL" id="CAADFX010000002">
    <property type="protein sequence ID" value="VFK50794.1"/>
    <property type="molecule type" value="Genomic_DNA"/>
</dbReference>
<evidence type="ECO:0000313" key="17">
    <source>
        <dbReference type="EMBL" id="VFK51285.1"/>
    </source>
</evidence>
<evidence type="ECO:0000256" key="2">
    <source>
        <dbReference type="ARBA" id="ARBA00022475"/>
    </source>
</evidence>
<dbReference type="EMBL" id="CAADFV010000001">
    <property type="protein sequence ID" value="VFK50206.1"/>
    <property type="molecule type" value="Genomic_DNA"/>
</dbReference>
<dbReference type="EMBL" id="CAADFY010000001">
    <property type="protein sequence ID" value="VFK51285.1"/>
    <property type="molecule type" value="Genomic_DNA"/>
</dbReference>
<dbReference type="Pfam" id="PF06295">
    <property type="entry name" value="ZapG-like"/>
    <property type="match status" value="1"/>
</dbReference>
<keyword evidence="7 14" id="KW-1133">Transmembrane helix</keyword>
<dbReference type="GO" id="GO:0008360">
    <property type="term" value="P:regulation of cell shape"/>
    <property type="evidence" value="ECO:0007669"/>
    <property type="project" value="UniProtKB-KW"/>
</dbReference>
<accession>A0A450Z8U3</accession>
<keyword evidence="5 14" id="KW-0812">Transmembrane</keyword>
<dbReference type="AlphaFoldDB" id="A0A450Z8U3"/>
<comment type="subcellular location">
    <subcellularLocation>
        <location evidence="1">Cell inner membrane</location>
        <topology evidence="1">Single-pass membrane protein</topology>
    </subcellularLocation>
</comment>
<dbReference type="GO" id="GO:0005886">
    <property type="term" value="C:plasma membrane"/>
    <property type="evidence" value="ECO:0007669"/>
    <property type="project" value="UniProtKB-SubCell"/>
</dbReference>
<keyword evidence="4" id="KW-0132">Cell division</keyword>
<protein>
    <recommendedName>
        <fullName evidence="11">Z-ring associated protein G</fullName>
    </recommendedName>
    <alternativeName>
        <fullName evidence="12">Cell division protein ZapG</fullName>
    </alternativeName>
</protein>
<evidence type="ECO:0000256" key="5">
    <source>
        <dbReference type="ARBA" id="ARBA00022692"/>
    </source>
</evidence>
<sequence>MTVYSMNWVFGIGSAMLIVGIGLGMLIAYFLLPGTKQVKKLQKDLEDKTAEFAQYRERVTKHFSTTSDLFKDLTTRYRGLYDHLASGAQDLCTETLDTPRLDFSDVGLLPNRESWTTTALQLGAHGKDSEKPDMEEKESASEVRLRPTKHDAA</sequence>
<evidence type="ECO:0000313" key="15">
    <source>
        <dbReference type="EMBL" id="VFK50206.1"/>
    </source>
</evidence>
<dbReference type="PANTHER" id="PTHR39579">
    <property type="entry name" value="INNER MEMBRANE PROTEIN YHCB"/>
    <property type="match status" value="1"/>
</dbReference>
<evidence type="ECO:0000256" key="9">
    <source>
        <dbReference type="ARBA" id="ARBA00023306"/>
    </source>
</evidence>
<keyword evidence="9" id="KW-0131">Cell cycle</keyword>
<name>A0A450Z8U3_9GAMM</name>
<feature type="transmembrane region" description="Helical" evidence="14">
    <location>
        <begin position="6"/>
        <end position="32"/>
    </location>
</feature>
<keyword evidence="6" id="KW-0133">Cell shape</keyword>
<comment type="similarity">
    <text evidence="10">Belongs to the ZapG family.</text>
</comment>
<gene>
    <name evidence="16" type="ORF">BECKTUN1418D_GA0071000_100211</name>
    <name evidence="15" type="ORF">BECKTUN1418E_GA0071001_100152</name>
    <name evidence="17" type="ORF">BECKTUN1418F_GA0071002_100152</name>
</gene>
<evidence type="ECO:0000256" key="13">
    <source>
        <dbReference type="SAM" id="MobiDB-lite"/>
    </source>
</evidence>
<evidence type="ECO:0000256" key="11">
    <source>
        <dbReference type="ARBA" id="ARBA00035703"/>
    </source>
</evidence>
<reference evidence="15" key="1">
    <citation type="submission" date="2019-02" db="EMBL/GenBank/DDBJ databases">
        <authorList>
            <person name="Gruber-Vodicka R. H."/>
            <person name="Seah K. B. B."/>
        </authorList>
    </citation>
    <scope>NUCLEOTIDE SEQUENCE</scope>
    <source>
        <strain evidence="16">BECK_BY1</strain>
        <strain evidence="15">BECK_BY2</strain>
        <strain evidence="17">BECK_BY3</strain>
    </source>
</reference>
<evidence type="ECO:0000256" key="14">
    <source>
        <dbReference type="SAM" id="Phobius"/>
    </source>
</evidence>
<dbReference type="PANTHER" id="PTHR39579:SF1">
    <property type="entry name" value="INNER MEMBRANE PROTEIN YHCB"/>
    <property type="match status" value="1"/>
</dbReference>
<evidence type="ECO:0000256" key="4">
    <source>
        <dbReference type="ARBA" id="ARBA00022618"/>
    </source>
</evidence>
<evidence type="ECO:0000256" key="3">
    <source>
        <dbReference type="ARBA" id="ARBA00022519"/>
    </source>
</evidence>
<proteinExistence type="inferred from homology"/>
<evidence type="ECO:0000313" key="16">
    <source>
        <dbReference type="EMBL" id="VFK50794.1"/>
    </source>
</evidence>